<gene>
    <name evidence="2" type="ORF">Ahy_B03g067059</name>
</gene>
<evidence type="ECO:0000313" key="2">
    <source>
        <dbReference type="EMBL" id="RYR21734.1"/>
    </source>
</evidence>
<keyword evidence="3" id="KW-1185">Reference proteome</keyword>
<name>A0A445A5J7_ARAHY</name>
<dbReference type="EMBL" id="SDMP01000013">
    <property type="protein sequence ID" value="RYR21734.1"/>
    <property type="molecule type" value="Genomic_DNA"/>
</dbReference>
<proteinExistence type="predicted"/>
<dbReference type="Proteomes" id="UP000289738">
    <property type="component" value="Chromosome B03"/>
</dbReference>
<sequence length="248" mass="28798">MCAPPCLAALAVAEERTQGRDCAARWASPPPSRRRLAEEEEEHRATPSRRAPLSPPVLQPFAFCAAVSRDQRGERDHERDVESASRRETLAAAVALCRVPSLLSEHHRRRCRRWRRELRLCVPGSREWFRDFWDHRRSLWLFLPSPENPAGKSPESDHRCRLGWLMGLPPNRFGDRRYFGSAVPSVRYGLLYPRLYLDIIYATIESFKNVLVLELNDAGIKKELAAAKKKVADRREQEKKVLYRSYYF</sequence>
<dbReference type="STRING" id="3818.A0A445A5J7"/>
<feature type="region of interest" description="Disordered" evidence="1">
    <location>
        <begin position="17"/>
        <end position="55"/>
    </location>
</feature>
<protein>
    <submittedName>
        <fullName evidence="2">Uncharacterized protein</fullName>
    </submittedName>
</protein>
<evidence type="ECO:0000313" key="3">
    <source>
        <dbReference type="Proteomes" id="UP000289738"/>
    </source>
</evidence>
<evidence type="ECO:0000256" key="1">
    <source>
        <dbReference type="SAM" id="MobiDB-lite"/>
    </source>
</evidence>
<accession>A0A445A5J7</accession>
<dbReference type="AlphaFoldDB" id="A0A445A5J7"/>
<comment type="caution">
    <text evidence="2">The sequence shown here is derived from an EMBL/GenBank/DDBJ whole genome shotgun (WGS) entry which is preliminary data.</text>
</comment>
<organism evidence="2 3">
    <name type="scientific">Arachis hypogaea</name>
    <name type="common">Peanut</name>
    <dbReference type="NCBI Taxonomy" id="3818"/>
    <lineage>
        <taxon>Eukaryota</taxon>
        <taxon>Viridiplantae</taxon>
        <taxon>Streptophyta</taxon>
        <taxon>Embryophyta</taxon>
        <taxon>Tracheophyta</taxon>
        <taxon>Spermatophyta</taxon>
        <taxon>Magnoliopsida</taxon>
        <taxon>eudicotyledons</taxon>
        <taxon>Gunneridae</taxon>
        <taxon>Pentapetalae</taxon>
        <taxon>rosids</taxon>
        <taxon>fabids</taxon>
        <taxon>Fabales</taxon>
        <taxon>Fabaceae</taxon>
        <taxon>Papilionoideae</taxon>
        <taxon>50 kb inversion clade</taxon>
        <taxon>dalbergioids sensu lato</taxon>
        <taxon>Dalbergieae</taxon>
        <taxon>Pterocarpus clade</taxon>
        <taxon>Arachis</taxon>
    </lineage>
</organism>
<reference evidence="2 3" key="1">
    <citation type="submission" date="2019-01" db="EMBL/GenBank/DDBJ databases">
        <title>Sequencing of cultivated peanut Arachis hypogaea provides insights into genome evolution and oil improvement.</title>
        <authorList>
            <person name="Chen X."/>
        </authorList>
    </citation>
    <scope>NUCLEOTIDE SEQUENCE [LARGE SCALE GENOMIC DNA]</scope>
    <source>
        <strain evidence="3">cv. Fuhuasheng</strain>
        <tissue evidence="2">Leaves</tissue>
    </source>
</reference>